<dbReference type="InterPro" id="IPR034641">
    <property type="entry name" value="RGL11"/>
</dbReference>
<accession>A0ABQ0AVH5</accession>
<protein>
    <recommendedName>
        <fullName evidence="5">Lysophospholipase L1-like esterase</fullName>
    </recommendedName>
</protein>
<dbReference type="SUPFAM" id="SSF52266">
    <property type="entry name" value="SGNH hydrolase"/>
    <property type="match status" value="1"/>
</dbReference>
<dbReference type="Proteomes" id="UP001600894">
    <property type="component" value="Unassembled WGS sequence"/>
</dbReference>
<gene>
    <name evidence="3" type="ORF">F130042H8_10900</name>
</gene>
<dbReference type="InterPro" id="IPR041624">
    <property type="entry name" value="RGI_lyase"/>
</dbReference>
<evidence type="ECO:0000259" key="1">
    <source>
        <dbReference type="Pfam" id="PF18370"/>
    </source>
</evidence>
<reference evidence="3 4" key="1">
    <citation type="submission" date="2024-04" db="EMBL/GenBank/DDBJ databases">
        <title>Defined microbial consortia suppress multidrug-resistant proinflammatory Enterobacteriaceae via ecological control.</title>
        <authorList>
            <person name="Furuichi M."/>
            <person name="Kawaguchi T."/>
            <person name="Pust M."/>
            <person name="Yasuma K."/>
            <person name="Plichta D."/>
            <person name="Hasegawa N."/>
            <person name="Ohya T."/>
            <person name="Bhattarai S."/>
            <person name="Sasajima S."/>
            <person name="Aoto Y."/>
            <person name="Tuganbaev T."/>
            <person name="Yaginuma M."/>
            <person name="Ueda M."/>
            <person name="Okahashi N."/>
            <person name="Amafuji K."/>
            <person name="Kiridooshi Y."/>
            <person name="Sugita K."/>
            <person name="Strazar M."/>
            <person name="Skelly A."/>
            <person name="Suda W."/>
            <person name="Hattori M."/>
            <person name="Nakamoto N."/>
            <person name="Caballero S."/>
            <person name="Norman J."/>
            <person name="Olle B."/>
            <person name="Tanoue T."/>
            <person name="Arita M."/>
            <person name="Bucci V."/>
            <person name="Atarashi K."/>
            <person name="Xavier R."/>
            <person name="Honda K."/>
        </authorList>
    </citation>
    <scope>NUCLEOTIDE SEQUENCE [LARGE SCALE GENOMIC DNA]</scope>
    <source>
        <strain evidence="4">f13</strain>
    </source>
</reference>
<dbReference type="Pfam" id="PF18370">
    <property type="entry name" value="RGI_lyase"/>
    <property type="match status" value="1"/>
</dbReference>
<feature type="domain" description="Rhamnogalacturonan I lyase beta-sheet" evidence="1">
    <location>
        <begin position="93"/>
        <end position="168"/>
    </location>
</feature>
<evidence type="ECO:0000313" key="4">
    <source>
        <dbReference type="Proteomes" id="UP001600894"/>
    </source>
</evidence>
<dbReference type="Gene3D" id="3.40.50.1110">
    <property type="entry name" value="SGNH hydrolase"/>
    <property type="match status" value="1"/>
</dbReference>
<dbReference type="SUPFAM" id="SSF69318">
    <property type="entry name" value="Integrin alpha N-terminal domain"/>
    <property type="match status" value="1"/>
</dbReference>
<dbReference type="EMBL" id="BAABXL010000001">
    <property type="protein sequence ID" value="GAA6268030.1"/>
    <property type="molecule type" value="Genomic_DNA"/>
</dbReference>
<name>A0ABQ0AVH5_9FIRM</name>
<dbReference type="Gene3D" id="2.60.40.10">
    <property type="entry name" value="Immunoglobulins"/>
    <property type="match status" value="1"/>
</dbReference>
<comment type="caution">
    <text evidence="3">The sequence shown here is derived from an EMBL/GenBank/DDBJ whole genome shotgun (WGS) entry which is preliminary data.</text>
</comment>
<dbReference type="PANTHER" id="PTHR43118">
    <property type="entry name" value="RHAMNOGALACTURONAN LYASE (EUROFUNG)"/>
    <property type="match status" value="1"/>
</dbReference>
<dbReference type="Pfam" id="PF00657">
    <property type="entry name" value="Lipase_GDSL"/>
    <property type="match status" value="1"/>
</dbReference>
<dbReference type="InterPro" id="IPR028994">
    <property type="entry name" value="Integrin_alpha_N"/>
</dbReference>
<keyword evidence="4" id="KW-1185">Reference proteome</keyword>
<evidence type="ECO:0000259" key="2">
    <source>
        <dbReference type="Pfam" id="PF21348"/>
    </source>
</evidence>
<dbReference type="CDD" id="cd10318">
    <property type="entry name" value="RGL11"/>
    <property type="match status" value="1"/>
</dbReference>
<feature type="domain" description="Rhamnogalacturonan lyase family 11 C-terminal" evidence="2">
    <location>
        <begin position="188"/>
        <end position="297"/>
    </location>
</feature>
<dbReference type="InterPro" id="IPR036514">
    <property type="entry name" value="SGNH_hydro_sf"/>
</dbReference>
<dbReference type="InterPro" id="IPR049366">
    <property type="entry name" value="RGL11_C"/>
</dbReference>
<dbReference type="RefSeq" id="WP_390469416.1">
    <property type="nucleotide sequence ID" value="NZ_BAABXL010000001.1"/>
</dbReference>
<dbReference type="InterPro" id="IPR013783">
    <property type="entry name" value="Ig-like_fold"/>
</dbReference>
<sequence>MIRCEKIDRNGITITWDETPGETESRLYWADRRHPGTRFLQVKAAGPGEERRFHLNKRTDIPHYFQVRSVRNGKEQEAQETFETPVTHVRRPQLERLGRGLVAVPAQNGVFLSWRLLLDEVTGYENERRSLCSPAFTVWRNGEKIGETGESLCYLDSEGKAKDRYQVSRSGDLELCPPVSVWEKSWFELPLRKPAGGVTPAGEAYTYSANDMSMADVDGDGEYEYFVKWDPSNSHDVSVKGYTGPVYIDCYKQSGLLLWRLDLGCNIRAGAHYTQFICYDLDGDGKAEMSVKTAPGSRMIFYGPDGGQIRSRFITMPKEDIRKGYGHNDCYVCSADGYREHLIRVFQSWQDQQEVKDGLWPGSLEECFGIEPRFSYPLSRKDGAWLADYFLDVYAKKRHAKNDLRRFEGFIYEGPEYLSVFAGDGQEITTIPFPFPREDDGLRWGDYAMPRIEPCNRSDRFLSAAAYLDGIHPSLIICRGYYTRSCIAAYDLKKGKLEERFRVDSGHVPMENPFCSHPHAKKGSSTVYGSLAGQGNHSLSAADVDGDGYMELIFGAAVIDHDGSLLYSSFDRLPDGSLAKLGHGDAIQAAQIDPDRPGMEIFHVFEGAREAPYGYALCQAEDGAVIFGEYAREDLGRCMTGAVIPGQRGLSCWVNGVGTFDCHGNKVQGDTLGSNMIVRFGADYSTQVTDGPDYLGQEARGVVNDWAHGVMLDPGDTLTNNGTKGNPCLVADLFGDYREELLLRTADSSAIRIYTSLEPSDHKLISLMQDIQYRCGVAWQNNCYNQPVYPSFYYAPDLDAEDILPYMKRRPVLYLAGDSVSQSYQEDKRPQAGWGEYLLKYLCPEAVIQCFHRGDSPFLQERRYQCRNLEVDNCSMGGRSSKTFREEGRLEDIRAHLRPGDYLLIQFGHNDACASREERFVPEEKFGDSLGHYIRAAREAEAVPVLLTPVSTCIGKHDFSEEAEEVRGRLASYAAAMKRFADENDIFLIDLFRKTEETQRRLGEEESCRLYITDGIHLTQRGARLYAAMAAEALRERLMEEQGHRNIIHNLNRRI</sequence>
<feature type="domain" description="Rhamnogalacturonan lyase family 11 C-terminal" evidence="2">
    <location>
        <begin position="400"/>
        <end position="799"/>
    </location>
</feature>
<dbReference type="PANTHER" id="PTHR43118:SF1">
    <property type="entry name" value="RHAMNOGALACTURONAN LYASE (EUROFUNG)"/>
    <property type="match status" value="1"/>
</dbReference>
<dbReference type="Pfam" id="PF21348">
    <property type="entry name" value="RGL11_C"/>
    <property type="match status" value="2"/>
</dbReference>
<proteinExistence type="predicted"/>
<evidence type="ECO:0000313" key="3">
    <source>
        <dbReference type="EMBL" id="GAA6268030.1"/>
    </source>
</evidence>
<dbReference type="InterPro" id="IPR001087">
    <property type="entry name" value="GDSL"/>
</dbReference>
<organism evidence="3 4">
    <name type="scientific">Enterocloster alcoholdehydrogenati</name>
    <dbReference type="NCBI Taxonomy" id="2547410"/>
    <lineage>
        <taxon>Bacteria</taxon>
        <taxon>Bacillati</taxon>
        <taxon>Bacillota</taxon>
        <taxon>Clostridia</taxon>
        <taxon>Lachnospirales</taxon>
        <taxon>Lachnospiraceae</taxon>
        <taxon>Enterocloster</taxon>
    </lineage>
</organism>
<evidence type="ECO:0008006" key="5">
    <source>
        <dbReference type="Google" id="ProtNLM"/>
    </source>
</evidence>